<evidence type="ECO:0000256" key="4">
    <source>
        <dbReference type="ARBA" id="ARBA00023163"/>
    </source>
</evidence>
<proteinExistence type="inferred from homology"/>
<dbReference type="PROSITE" id="PS50931">
    <property type="entry name" value="HTH_LYSR"/>
    <property type="match status" value="1"/>
</dbReference>
<reference evidence="6" key="1">
    <citation type="submission" date="2023-01" db="EMBL/GenBank/DDBJ databases">
        <title>Oxazolidinone resistance genes in florfenicol resistant enterococci from beef cattle and veal calves at slaughter.</title>
        <authorList>
            <person name="Biggel M."/>
        </authorList>
    </citation>
    <scope>NUCLEOTIDE SEQUENCE</scope>
    <source>
        <strain evidence="6">K204-1</strain>
    </source>
</reference>
<evidence type="ECO:0000313" key="7">
    <source>
        <dbReference type="Proteomes" id="UP001179600"/>
    </source>
</evidence>
<dbReference type="AlphaFoldDB" id="A0AAE9XFW4"/>
<gene>
    <name evidence="6" type="ORF">PML95_09310</name>
</gene>
<dbReference type="GO" id="GO:0000976">
    <property type="term" value="F:transcription cis-regulatory region binding"/>
    <property type="evidence" value="ECO:0007669"/>
    <property type="project" value="TreeGrafter"/>
</dbReference>
<evidence type="ECO:0000259" key="5">
    <source>
        <dbReference type="PROSITE" id="PS50931"/>
    </source>
</evidence>
<dbReference type="SUPFAM" id="SSF53850">
    <property type="entry name" value="Periplasmic binding protein-like II"/>
    <property type="match status" value="1"/>
</dbReference>
<keyword evidence="2" id="KW-0805">Transcription regulation</keyword>
<dbReference type="GO" id="GO:0003700">
    <property type="term" value="F:DNA-binding transcription factor activity"/>
    <property type="evidence" value="ECO:0007669"/>
    <property type="project" value="InterPro"/>
</dbReference>
<dbReference type="InterPro" id="IPR005119">
    <property type="entry name" value="LysR_subst-bd"/>
</dbReference>
<dbReference type="SUPFAM" id="SSF46785">
    <property type="entry name" value="Winged helix' DNA-binding domain"/>
    <property type="match status" value="1"/>
</dbReference>
<evidence type="ECO:0000313" key="6">
    <source>
        <dbReference type="EMBL" id="WCG22572.1"/>
    </source>
</evidence>
<dbReference type="Pfam" id="PF00126">
    <property type="entry name" value="HTH_1"/>
    <property type="match status" value="1"/>
</dbReference>
<evidence type="ECO:0000256" key="2">
    <source>
        <dbReference type="ARBA" id="ARBA00023015"/>
    </source>
</evidence>
<dbReference type="PANTHER" id="PTHR30126:SF39">
    <property type="entry name" value="HTH-TYPE TRANSCRIPTIONAL REGULATOR CYSL"/>
    <property type="match status" value="1"/>
</dbReference>
<dbReference type="RefSeq" id="WP_126760644.1">
    <property type="nucleotide sequence ID" value="NZ_CP081833.1"/>
</dbReference>
<dbReference type="InterPro" id="IPR036390">
    <property type="entry name" value="WH_DNA-bd_sf"/>
</dbReference>
<dbReference type="PRINTS" id="PR00039">
    <property type="entry name" value="HTHLYSR"/>
</dbReference>
<evidence type="ECO:0000256" key="3">
    <source>
        <dbReference type="ARBA" id="ARBA00023125"/>
    </source>
</evidence>
<dbReference type="Gene3D" id="3.40.190.10">
    <property type="entry name" value="Periplasmic binding protein-like II"/>
    <property type="match status" value="2"/>
</dbReference>
<evidence type="ECO:0000256" key="1">
    <source>
        <dbReference type="ARBA" id="ARBA00009437"/>
    </source>
</evidence>
<protein>
    <submittedName>
        <fullName evidence="6">LysR family transcriptional regulator</fullName>
    </submittedName>
</protein>
<accession>A0AAE9XFW4</accession>
<dbReference type="InterPro" id="IPR036388">
    <property type="entry name" value="WH-like_DNA-bd_sf"/>
</dbReference>
<dbReference type="InterPro" id="IPR000847">
    <property type="entry name" value="LysR_HTH_N"/>
</dbReference>
<dbReference type="Gene3D" id="1.10.10.10">
    <property type="entry name" value="Winged helix-like DNA-binding domain superfamily/Winged helix DNA-binding domain"/>
    <property type="match status" value="1"/>
</dbReference>
<sequence>MLDYRYHTFMALAECLNYTKTAKKLNMTQPAVTKHIQYLEELHGVQLVQYQDRVLTLTNKGKLLLSHLLKLQSEINVIVEQLEQKEEANLTIGASKTIGEFYLLPQLTSLKTKIQIPSPSLIVDHTNNLLQMLDQHEIDLAFISGPFEPKNYYVQPFLHHPVVLVCHPDHPFAHQTVSLEDLINEHLLLRENGAGMLDTLSNFLKEESFNLQQFKHRTTIGNIHLAKNLIKAKQGIGFFYQMAVKDELERNELAPIYLEHGEWRQSFYIVTHPEYLALDRVKQLVQAIPTLIEE</sequence>
<keyword evidence="4" id="KW-0804">Transcription</keyword>
<dbReference type="PANTHER" id="PTHR30126">
    <property type="entry name" value="HTH-TYPE TRANSCRIPTIONAL REGULATOR"/>
    <property type="match status" value="1"/>
</dbReference>
<name>A0AAE9XFW4_9ENTE</name>
<dbReference type="Proteomes" id="UP001179600">
    <property type="component" value="Chromosome"/>
</dbReference>
<dbReference type="EMBL" id="CP116507">
    <property type="protein sequence ID" value="WCG22572.1"/>
    <property type="molecule type" value="Genomic_DNA"/>
</dbReference>
<dbReference type="Pfam" id="PF03466">
    <property type="entry name" value="LysR_substrate"/>
    <property type="match status" value="1"/>
</dbReference>
<dbReference type="GeneID" id="72386019"/>
<keyword evidence="3" id="KW-0238">DNA-binding</keyword>
<feature type="domain" description="HTH lysR-type" evidence="5">
    <location>
        <begin position="1"/>
        <end position="58"/>
    </location>
</feature>
<comment type="similarity">
    <text evidence="1">Belongs to the LysR transcriptional regulatory family.</text>
</comment>
<organism evidence="6 7">
    <name type="scientific">Vagococcus lutrae</name>
    <dbReference type="NCBI Taxonomy" id="81947"/>
    <lineage>
        <taxon>Bacteria</taxon>
        <taxon>Bacillati</taxon>
        <taxon>Bacillota</taxon>
        <taxon>Bacilli</taxon>
        <taxon>Lactobacillales</taxon>
        <taxon>Enterococcaceae</taxon>
        <taxon>Vagococcus</taxon>
    </lineage>
</organism>